<dbReference type="InterPro" id="IPR036942">
    <property type="entry name" value="Beta-barrel_TonB_sf"/>
</dbReference>
<dbReference type="GO" id="GO:0044718">
    <property type="term" value="P:siderophore transmembrane transport"/>
    <property type="evidence" value="ECO:0007669"/>
    <property type="project" value="TreeGrafter"/>
</dbReference>
<keyword evidence="7 10" id="KW-0472">Membrane</keyword>
<evidence type="ECO:0000256" key="11">
    <source>
        <dbReference type="RuleBase" id="RU003357"/>
    </source>
</evidence>
<reference evidence="15" key="1">
    <citation type="submission" date="2017-11" db="EMBL/GenBank/DDBJ databases">
        <authorList>
            <person name="Watanabe M."/>
            <person name="Kojima H."/>
        </authorList>
    </citation>
    <scope>NUCLEOTIDE SEQUENCE [LARGE SCALE GENOMIC DNA]</scope>
    <source>
        <strain evidence="15">Tokyo 01</strain>
    </source>
</reference>
<dbReference type="AlphaFoldDB" id="A0A401G036"/>
<evidence type="ECO:0000256" key="8">
    <source>
        <dbReference type="ARBA" id="ARBA00023170"/>
    </source>
</evidence>
<accession>A0A401G036</accession>
<dbReference type="OrthoDB" id="9763670at2"/>
<evidence type="ECO:0000313" key="14">
    <source>
        <dbReference type="EMBL" id="GBC62578.1"/>
    </source>
</evidence>
<keyword evidence="15" id="KW-1185">Reference proteome</keyword>
<evidence type="ECO:0000259" key="13">
    <source>
        <dbReference type="Pfam" id="PF07715"/>
    </source>
</evidence>
<keyword evidence="8 14" id="KW-0675">Receptor</keyword>
<evidence type="ECO:0000256" key="6">
    <source>
        <dbReference type="ARBA" id="ARBA00023077"/>
    </source>
</evidence>
<evidence type="ECO:0000256" key="10">
    <source>
        <dbReference type="PROSITE-ProRule" id="PRU01360"/>
    </source>
</evidence>
<feature type="domain" description="TonB-dependent receptor plug" evidence="13">
    <location>
        <begin position="63"/>
        <end position="155"/>
    </location>
</feature>
<dbReference type="GO" id="GO:0015344">
    <property type="term" value="F:siderophore uptake transmembrane transporter activity"/>
    <property type="evidence" value="ECO:0007669"/>
    <property type="project" value="TreeGrafter"/>
</dbReference>
<keyword evidence="9 10" id="KW-0998">Cell outer membrane</keyword>
<keyword evidence="2 10" id="KW-0813">Transport</keyword>
<name>A0A401G036_9BACT</name>
<dbReference type="InterPro" id="IPR037066">
    <property type="entry name" value="Plug_dom_sf"/>
</dbReference>
<dbReference type="Pfam" id="PF07715">
    <property type="entry name" value="Plug"/>
    <property type="match status" value="1"/>
</dbReference>
<dbReference type="InterPro" id="IPR039426">
    <property type="entry name" value="TonB-dep_rcpt-like"/>
</dbReference>
<organism evidence="14 15">
    <name type="scientific">Desulfonema ishimotonii</name>
    <dbReference type="NCBI Taxonomy" id="45657"/>
    <lineage>
        <taxon>Bacteria</taxon>
        <taxon>Pseudomonadati</taxon>
        <taxon>Thermodesulfobacteriota</taxon>
        <taxon>Desulfobacteria</taxon>
        <taxon>Desulfobacterales</taxon>
        <taxon>Desulfococcaceae</taxon>
        <taxon>Desulfonema</taxon>
    </lineage>
</organism>
<evidence type="ECO:0000256" key="5">
    <source>
        <dbReference type="ARBA" id="ARBA00022729"/>
    </source>
</evidence>
<keyword evidence="6 11" id="KW-0798">TonB box</keyword>
<dbReference type="Gene3D" id="2.170.130.10">
    <property type="entry name" value="TonB-dependent receptor, plug domain"/>
    <property type="match status" value="1"/>
</dbReference>
<keyword evidence="5" id="KW-0732">Signal</keyword>
<evidence type="ECO:0000256" key="7">
    <source>
        <dbReference type="ARBA" id="ARBA00023136"/>
    </source>
</evidence>
<evidence type="ECO:0000256" key="3">
    <source>
        <dbReference type="ARBA" id="ARBA00022452"/>
    </source>
</evidence>
<gene>
    <name evidence="14" type="ORF">DENIS_3550</name>
</gene>
<dbReference type="Proteomes" id="UP000288096">
    <property type="component" value="Unassembled WGS sequence"/>
</dbReference>
<dbReference type="PROSITE" id="PS52016">
    <property type="entry name" value="TONB_DEPENDENT_REC_3"/>
    <property type="match status" value="1"/>
</dbReference>
<dbReference type="GO" id="GO:0009279">
    <property type="term" value="C:cell outer membrane"/>
    <property type="evidence" value="ECO:0007669"/>
    <property type="project" value="UniProtKB-SubCell"/>
</dbReference>
<dbReference type="Pfam" id="PF00593">
    <property type="entry name" value="TonB_dep_Rec_b-barrel"/>
    <property type="match status" value="1"/>
</dbReference>
<comment type="similarity">
    <text evidence="10 11">Belongs to the TonB-dependent receptor family.</text>
</comment>
<evidence type="ECO:0000256" key="4">
    <source>
        <dbReference type="ARBA" id="ARBA00022692"/>
    </source>
</evidence>
<feature type="domain" description="TonB-dependent receptor-like beta-barrel" evidence="12">
    <location>
        <begin position="235"/>
        <end position="696"/>
    </location>
</feature>
<keyword evidence="4 10" id="KW-0812">Transmembrane</keyword>
<keyword evidence="3 10" id="KW-1134">Transmembrane beta strand</keyword>
<protein>
    <submittedName>
        <fullName evidence="14">TonB-dependent receptor</fullName>
    </submittedName>
</protein>
<comment type="caution">
    <text evidence="14">The sequence shown here is derived from an EMBL/GenBank/DDBJ whole genome shotgun (WGS) entry which is preliminary data.</text>
</comment>
<evidence type="ECO:0000259" key="12">
    <source>
        <dbReference type="Pfam" id="PF00593"/>
    </source>
</evidence>
<dbReference type="EMBL" id="BEXT01000001">
    <property type="protein sequence ID" value="GBC62578.1"/>
    <property type="molecule type" value="Genomic_DNA"/>
</dbReference>
<evidence type="ECO:0000256" key="2">
    <source>
        <dbReference type="ARBA" id="ARBA00022448"/>
    </source>
</evidence>
<evidence type="ECO:0000256" key="9">
    <source>
        <dbReference type="ARBA" id="ARBA00023237"/>
    </source>
</evidence>
<dbReference type="InterPro" id="IPR000531">
    <property type="entry name" value="Beta-barrel_TonB"/>
</dbReference>
<proteinExistence type="inferred from homology"/>
<evidence type="ECO:0000313" key="15">
    <source>
        <dbReference type="Proteomes" id="UP000288096"/>
    </source>
</evidence>
<dbReference type="RefSeq" id="WP_124329741.1">
    <property type="nucleotide sequence ID" value="NZ_BEXT01000001.1"/>
</dbReference>
<dbReference type="InterPro" id="IPR012910">
    <property type="entry name" value="Plug_dom"/>
</dbReference>
<sequence>MKFRTCILIVATLVLTGQSGISFSEDAYPEEDSYTLDTVTVEAQREISAERNAERISIQDEAAPVISTVPDILKHTTGLDVQGRSVLTPKSSQVRIRGFDERRSLIMLDGRPLNGTGVMGGQFVDWSALSLQGWEAVDVGKGAFSAKYGNTLGGTINLIPTEPGDDPAFSAHTGFKRYDTFSAGVSGSGKYGPLGAQLSAGYTETDGNLRNSEAERADFGSRFYWSWGGDGQIQAGFRYTDGDFNMPVENRKNQAGYDDAYPESGGSYLIGPGIKFPSGDRHGDGSFYTKERYELDLSVRKKIAGTDSELKLYFNNEDREDTVYSYDLDEIVLKREATPDRSWGWVTRFSRMFGEHLAGFGADGNYQGYGGSTYTFIRDDYFSKAPTDGNDEADGTRWHGVYLDDQWALTRQLDLYMGLRYEQYYGDRKIDAVAGYRNRRPTGYETVEAEFDENTLLPKLGLVWRPVGGLALHGRFARATRFPDNPAFYWYYGGYRPEVDPDSDLVRKDLTFEDALQYEVGLSYTGIPNLSLSLNYYYYDVDDYIRWIFGYSPSRVVYNIDNVEFQGIELDAEGKVWEDVYVFANFTWQDTKKEGDVLDGSNALSDELSELPEYKFNMGVKYQREDGAMAKLTLRWVDDRQVPYLRGSAYTDGTAVGSDVTMKNMDDFITVDVLCKYPVWKTDAVRGFLTAGVENLFDEDYEEEFDFPAPGQTFSIGAEIRF</sequence>
<evidence type="ECO:0000256" key="1">
    <source>
        <dbReference type="ARBA" id="ARBA00004571"/>
    </source>
</evidence>
<dbReference type="PANTHER" id="PTHR30069:SF29">
    <property type="entry name" value="HEMOGLOBIN AND HEMOGLOBIN-HAPTOGLOBIN-BINDING PROTEIN 1-RELATED"/>
    <property type="match status" value="1"/>
</dbReference>
<reference evidence="15" key="2">
    <citation type="submission" date="2019-01" db="EMBL/GenBank/DDBJ databases">
        <title>Genome sequence of Desulfonema ishimotonii strain Tokyo 01.</title>
        <authorList>
            <person name="Fukui M."/>
        </authorList>
    </citation>
    <scope>NUCLEOTIDE SEQUENCE [LARGE SCALE GENOMIC DNA]</scope>
    <source>
        <strain evidence="15">Tokyo 01</strain>
    </source>
</reference>
<comment type="subcellular location">
    <subcellularLocation>
        <location evidence="1 10">Cell outer membrane</location>
        <topology evidence="1 10">Multi-pass membrane protein</topology>
    </subcellularLocation>
</comment>
<dbReference type="Gene3D" id="2.40.170.20">
    <property type="entry name" value="TonB-dependent receptor, beta-barrel domain"/>
    <property type="match status" value="1"/>
</dbReference>
<dbReference type="SUPFAM" id="SSF56935">
    <property type="entry name" value="Porins"/>
    <property type="match status" value="1"/>
</dbReference>
<dbReference type="PANTHER" id="PTHR30069">
    <property type="entry name" value="TONB-DEPENDENT OUTER MEMBRANE RECEPTOR"/>
    <property type="match status" value="1"/>
</dbReference>